<accession>A0A9D9DSM4</accession>
<evidence type="ECO:0000313" key="1">
    <source>
        <dbReference type="EMBL" id="MBO8433209.1"/>
    </source>
</evidence>
<proteinExistence type="predicted"/>
<dbReference type="SUPFAM" id="SSF143011">
    <property type="entry name" value="RelE-like"/>
    <property type="match status" value="1"/>
</dbReference>
<sequence>MKLTFSKAFIKSSLRLSGKMKSSLQKALQEIEKAKSIDEISDCKKLKDIEYIYRIRIGGYRAFFVFHIHIKDDVILFQYLLARGEAYSKKNMDNLRKSDL</sequence>
<reference evidence="1" key="2">
    <citation type="journal article" date="2021" name="PeerJ">
        <title>Extensive microbial diversity within the chicken gut microbiome revealed by metagenomics and culture.</title>
        <authorList>
            <person name="Gilroy R."/>
            <person name="Ravi A."/>
            <person name="Getino M."/>
            <person name="Pursley I."/>
            <person name="Horton D.L."/>
            <person name="Alikhan N.F."/>
            <person name="Baker D."/>
            <person name="Gharbi K."/>
            <person name="Hall N."/>
            <person name="Watson M."/>
            <person name="Adriaenssens E.M."/>
            <person name="Foster-Nyarko E."/>
            <person name="Jarju S."/>
            <person name="Secka A."/>
            <person name="Antonio M."/>
            <person name="Oren A."/>
            <person name="Chaudhuri R.R."/>
            <person name="La Ragione R."/>
            <person name="Hildebrand F."/>
            <person name="Pallen M.J."/>
        </authorList>
    </citation>
    <scope>NUCLEOTIDE SEQUENCE</scope>
    <source>
        <strain evidence="1">2889</strain>
    </source>
</reference>
<dbReference type="InterPro" id="IPR052747">
    <property type="entry name" value="TA_system_RelE_toxin"/>
</dbReference>
<dbReference type="PANTHER" id="PTHR38813">
    <property type="match status" value="1"/>
</dbReference>
<name>A0A9D9DSM4_9BACT</name>
<dbReference type="PANTHER" id="PTHR38813:SF1">
    <property type="entry name" value="TOXIN RELE1-RELATED"/>
    <property type="match status" value="1"/>
</dbReference>
<organism evidence="1 2">
    <name type="scientific">Candidatus Pullibacteroides excrementavium</name>
    <dbReference type="NCBI Taxonomy" id="2840905"/>
    <lineage>
        <taxon>Bacteria</taxon>
        <taxon>Pseudomonadati</taxon>
        <taxon>Bacteroidota</taxon>
        <taxon>Bacteroidia</taxon>
        <taxon>Bacteroidales</taxon>
        <taxon>Candidatus Pullibacteroides</taxon>
    </lineage>
</organism>
<dbReference type="Proteomes" id="UP000823612">
    <property type="component" value="Unassembled WGS sequence"/>
</dbReference>
<comment type="caution">
    <text evidence="1">The sequence shown here is derived from an EMBL/GenBank/DDBJ whole genome shotgun (WGS) entry which is preliminary data.</text>
</comment>
<evidence type="ECO:0000313" key="2">
    <source>
        <dbReference type="Proteomes" id="UP000823612"/>
    </source>
</evidence>
<dbReference type="AlphaFoldDB" id="A0A9D9DSM4"/>
<dbReference type="EMBL" id="JADIMZ010000116">
    <property type="protein sequence ID" value="MBO8433209.1"/>
    <property type="molecule type" value="Genomic_DNA"/>
</dbReference>
<dbReference type="Gene3D" id="3.30.2310.20">
    <property type="entry name" value="RelE-like"/>
    <property type="match status" value="1"/>
</dbReference>
<dbReference type="InterPro" id="IPR035093">
    <property type="entry name" value="RelE/ParE_toxin_dom_sf"/>
</dbReference>
<reference evidence="1" key="1">
    <citation type="submission" date="2020-10" db="EMBL/GenBank/DDBJ databases">
        <authorList>
            <person name="Gilroy R."/>
        </authorList>
    </citation>
    <scope>NUCLEOTIDE SEQUENCE</scope>
    <source>
        <strain evidence="1">2889</strain>
    </source>
</reference>
<protein>
    <recommendedName>
        <fullName evidence="3">Type II toxin-antitoxin system RelE/ParE family toxin</fullName>
    </recommendedName>
</protein>
<evidence type="ECO:0008006" key="3">
    <source>
        <dbReference type="Google" id="ProtNLM"/>
    </source>
</evidence>
<gene>
    <name evidence="1" type="ORF">IAB08_07985</name>
</gene>